<proteinExistence type="predicted"/>
<evidence type="ECO:0000256" key="1">
    <source>
        <dbReference type="SAM" id="MobiDB-lite"/>
    </source>
</evidence>
<accession>A0A4R2PSA1</accession>
<dbReference type="PANTHER" id="PTHR36837:SF2">
    <property type="entry name" value="POLY(3-HYDROXYALKANOATE) POLYMERASE SUBUNIT PHAC"/>
    <property type="match status" value="1"/>
</dbReference>
<dbReference type="InterPro" id="IPR051321">
    <property type="entry name" value="PHA/PHB_synthase"/>
</dbReference>
<comment type="caution">
    <text evidence="2">The sequence shown here is derived from an EMBL/GenBank/DDBJ whole genome shotgun (WGS) entry which is preliminary data.</text>
</comment>
<dbReference type="Proteomes" id="UP000294835">
    <property type="component" value="Unassembled WGS sequence"/>
</dbReference>
<dbReference type="RefSeq" id="WP_165915650.1">
    <property type="nucleotide sequence ID" value="NZ_SLXP01000018.1"/>
</dbReference>
<name>A0A4R2PSA1_9RHOB</name>
<evidence type="ECO:0000313" key="3">
    <source>
        <dbReference type="Proteomes" id="UP000294835"/>
    </source>
</evidence>
<reference evidence="2 3" key="1">
    <citation type="submission" date="2019-03" db="EMBL/GenBank/DDBJ databases">
        <title>Genomic Encyclopedia of Type Strains, Phase IV (KMG-IV): sequencing the most valuable type-strain genomes for metagenomic binning, comparative biology and taxonomic classification.</title>
        <authorList>
            <person name="Goeker M."/>
        </authorList>
    </citation>
    <scope>NUCLEOTIDE SEQUENCE [LARGE SCALE GENOMIC DNA]</scope>
    <source>
        <strain evidence="2 3">DSM 18063</strain>
    </source>
</reference>
<feature type="compositionally biased region" description="Low complexity" evidence="1">
    <location>
        <begin position="608"/>
        <end position="622"/>
    </location>
</feature>
<dbReference type="Pfam" id="PF11339">
    <property type="entry name" value="DUF3141"/>
    <property type="match status" value="1"/>
</dbReference>
<organism evidence="2 3">
    <name type="scientific">Rhodovulum marinum</name>
    <dbReference type="NCBI Taxonomy" id="320662"/>
    <lineage>
        <taxon>Bacteria</taxon>
        <taxon>Pseudomonadati</taxon>
        <taxon>Pseudomonadota</taxon>
        <taxon>Alphaproteobacteria</taxon>
        <taxon>Rhodobacterales</taxon>
        <taxon>Paracoccaceae</taxon>
        <taxon>Rhodovulum</taxon>
    </lineage>
</organism>
<protein>
    <submittedName>
        <fullName evidence="2">Uncharacterized protein DUF3141</fullName>
    </submittedName>
</protein>
<dbReference type="AlphaFoldDB" id="A0A4R2PSA1"/>
<dbReference type="SUPFAM" id="SSF53474">
    <property type="entry name" value="alpha/beta-Hydrolases"/>
    <property type="match status" value="1"/>
</dbReference>
<gene>
    <name evidence="2" type="ORF">EV662_11841</name>
</gene>
<keyword evidence="3" id="KW-1185">Reference proteome</keyword>
<dbReference type="InterPro" id="IPR029058">
    <property type="entry name" value="AB_hydrolase_fold"/>
</dbReference>
<evidence type="ECO:0000313" key="2">
    <source>
        <dbReference type="EMBL" id="TCP38740.1"/>
    </source>
</evidence>
<feature type="region of interest" description="Disordered" evidence="1">
    <location>
        <begin position="602"/>
        <end position="635"/>
    </location>
</feature>
<sequence>MTGAQGRNSAFDPFGAIHAAWRLNEIALTHAGALARDHGNRWHDRFSQVARVMQVARLSGRHATPGDWAGHWQDYLRDSAERAVLAADILRQQADATLAAEAADDAPAPAQACEPVMDGDTLSPPCNARLLRLVPASPATEIARPVLLLAARTGQDTGLDRAAAAALRAGHPVYAVAFARMPVPGQTVADVLDACAAFVDAVARRHPAAPPPLVLGQGPGGWLPLGLAATHGSFSGPLVLDGVPIAPAPGVPGRAPRLAGGAVTALLGDLGGGVFDTATGTLQVALADPNAGWLQPMARLYAEADRAAPQVVEAAHRGGGVGLTTATEARWADAALPPGDRLACNAASLGHGRALDLRAIRGPVVLCARPGDLAATPQQALGWLAATYADAEDIRAAGQCIVVMVDPEATPGLLLGAAIGGQPAFDAIAGLDAGLHLLAVESIEGQGRARKVTLSVTPCGFGDLQTIWTEPDQALAFAAAARAARLQAGAYDAIAGPVLRATVAPPLAEAWRAVHPLRLGHAALSSRNPWMAGIAPAAQRVREDRKAAAPDNPFLWMERMTADLAGQWIDLACGMRDAAAEIGFHAIWSAPWARAFATPPNASHAAARDGAGAAAPRARIPGMRNPARTRAETAE</sequence>
<dbReference type="PANTHER" id="PTHR36837">
    <property type="entry name" value="POLY(3-HYDROXYALKANOATE) POLYMERASE SUBUNIT PHAC"/>
    <property type="match status" value="1"/>
</dbReference>
<dbReference type="EMBL" id="SLXP01000018">
    <property type="protein sequence ID" value="TCP38740.1"/>
    <property type="molecule type" value="Genomic_DNA"/>
</dbReference>
<dbReference type="InterPro" id="IPR024501">
    <property type="entry name" value="DUF3141"/>
</dbReference>